<comment type="caution">
    <text evidence="7">The sequence shown here is derived from an EMBL/GenBank/DDBJ whole genome shotgun (WGS) entry which is preliminary data.</text>
</comment>
<dbReference type="PANTHER" id="PTHR45138:SF9">
    <property type="entry name" value="DIGUANYLATE CYCLASE DGCM-RELATED"/>
    <property type="match status" value="1"/>
</dbReference>
<evidence type="ECO:0000256" key="3">
    <source>
        <dbReference type="ARBA" id="ARBA00012528"/>
    </source>
</evidence>
<dbReference type="SUPFAM" id="SSF103190">
    <property type="entry name" value="Sensory domain-like"/>
    <property type="match status" value="2"/>
</dbReference>
<feature type="transmembrane region" description="Helical" evidence="5">
    <location>
        <begin position="14"/>
        <end position="35"/>
    </location>
</feature>
<dbReference type="CDD" id="cd01949">
    <property type="entry name" value="GGDEF"/>
    <property type="match status" value="1"/>
</dbReference>
<protein>
    <recommendedName>
        <fullName evidence="3">diguanylate cyclase</fullName>
        <ecNumber evidence="3">2.7.7.65</ecNumber>
    </recommendedName>
</protein>
<dbReference type="EMBL" id="VNHQ01000012">
    <property type="protein sequence ID" value="TYP65520.1"/>
    <property type="molecule type" value="Genomic_DNA"/>
</dbReference>
<dbReference type="CDD" id="cd18774">
    <property type="entry name" value="PDC2_HK_sensor"/>
    <property type="match status" value="1"/>
</dbReference>
<dbReference type="Proteomes" id="UP000324282">
    <property type="component" value="Unassembled WGS sequence"/>
</dbReference>
<feature type="domain" description="GGDEF" evidence="6">
    <location>
        <begin position="392"/>
        <end position="522"/>
    </location>
</feature>
<reference evidence="7 8" key="1">
    <citation type="submission" date="2019-07" db="EMBL/GenBank/DDBJ databases">
        <title>Deep subsurface shale carbon reservoir microbial communities from Ohio and West Virginia, USA.</title>
        <authorList>
            <person name="Wrighton K."/>
        </authorList>
    </citation>
    <scope>NUCLEOTIDE SEQUENCE [LARGE SCALE GENOMIC DNA]</scope>
    <source>
        <strain evidence="7 8">NP_8Ht</strain>
    </source>
</reference>
<evidence type="ECO:0000256" key="5">
    <source>
        <dbReference type="SAM" id="Phobius"/>
    </source>
</evidence>
<dbReference type="InterPro" id="IPR029151">
    <property type="entry name" value="Sensor-like_sf"/>
</dbReference>
<dbReference type="OrthoDB" id="9812260at2"/>
<evidence type="ECO:0000256" key="2">
    <source>
        <dbReference type="ARBA" id="ARBA00004533"/>
    </source>
</evidence>
<dbReference type="InterPro" id="IPR029787">
    <property type="entry name" value="Nucleotide_cyclase"/>
</dbReference>
<sequence length="549" mass="60181">MQTARLPRLDLRRLIILLAMLSGLITLGIGFYASYKVQRDSLIGSTLAANQAYAAKLADGAEEFFRSAQQQLAVSAEIMAARFPDVNQWQAEARRLRQQTDSFNAVVITSAEGKVLATAPNTGLLVGQKLNSPGASQALAERKPLISSPYISALGTLVVLISHPIVADDGTYLGYVGGVIYLRERNILHSMLGQHFYQDGSYLYAVDQTRRLLYHPEPKRLGTVVGENAVIDRALQGESGSLRVVNSQGVDMLAGYAASPAAGWGIVAQRPTANTLQPLDDLMFRVARQTAPLALLTLLCIWGLATLITRPLSQLAQRASEMDAPNTAERIQRIRSWYFEAAQLKRAMQLGISLLHQRIGKLNLDAQTDPLTGLHNRRGLTFALEMLGSDGRSFAVIALDIDHFKRINDTHGHDVGDTVIQQMAGLMKTCSRDADILCRSGGEEFLMLLPNTTLDSALLVAERLRTCVELEQIPVVGHITVSLGIAVWPMHASDIERVLKLADAALYRAKQHGRNRSEIAEPDQYLPEDPNRTLELCKPRGFGADRIPP</sequence>
<name>A0A5S5BHI5_STUST</name>
<evidence type="ECO:0000259" key="6">
    <source>
        <dbReference type="PROSITE" id="PS50887"/>
    </source>
</evidence>
<proteinExistence type="predicted"/>
<dbReference type="CDD" id="cd18773">
    <property type="entry name" value="PDC1_HK_sensor"/>
    <property type="match status" value="1"/>
</dbReference>
<evidence type="ECO:0000313" key="8">
    <source>
        <dbReference type="Proteomes" id="UP000324282"/>
    </source>
</evidence>
<dbReference type="InterPro" id="IPR000160">
    <property type="entry name" value="GGDEF_dom"/>
</dbReference>
<dbReference type="GO" id="GO:0052621">
    <property type="term" value="F:diguanylate cyclase activity"/>
    <property type="evidence" value="ECO:0007669"/>
    <property type="project" value="UniProtKB-EC"/>
</dbReference>
<dbReference type="InterPro" id="IPR043128">
    <property type="entry name" value="Rev_trsase/Diguanyl_cyclase"/>
</dbReference>
<keyword evidence="5" id="KW-1133">Transmembrane helix</keyword>
<dbReference type="GO" id="GO:0005886">
    <property type="term" value="C:plasma membrane"/>
    <property type="evidence" value="ECO:0007669"/>
    <property type="project" value="UniProtKB-SubCell"/>
</dbReference>
<dbReference type="EC" id="2.7.7.65" evidence="3"/>
<dbReference type="PANTHER" id="PTHR45138">
    <property type="entry name" value="REGULATORY COMPONENTS OF SENSORY TRANSDUCTION SYSTEM"/>
    <property type="match status" value="1"/>
</dbReference>
<dbReference type="SMART" id="SM00267">
    <property type="entry name" value="GGDEF"/>
    <property type="match status" value="1"/>
</dbReference>
<keyword evidence="5" id="KW-0812">Transmembrane</keyword>
<dbReference type="FunFam" id="3.30.70.270:FF:000001">
    <property type="entry name" value="Diguanylate cyclase domain protein"/>
    <property type="match status" value="1"/>
</dbReference>
<dbReference type="Gene3D" id="3.30.450.20">
    <property type="entry name" value="PAS domain"/>
    <property type="match status" value="1"/>
</dbReference>
<keyword evidence="5" id="KW-0472">Membrane</keyword>
<dbReference type="RefSeq" id="WP_148924886.1">
    <property type="nucleotide sequence ID" value="NZ_VNHQ01000012.1"/>
</dbReference>
<dbReference type="Pfam" id="PF00990">
    <property type="entry name" value="GGDEF"/>
    <property type="match status" value="1"/>
</dbReference>
<accession>A0A5S5BHI5</accession>
<dbReference type="PROSITE" id="PS50887">
    <property type="entry name" value="GGDEF"/>
    <property type="match status" value="1"/>
</dbReference>
<evidence type="ECO:0000313" key="7">
    <source>
        <dbReference type="EMBL" id="TYP65520.1"/>
    </source>
</evidence>
<gene>
    <name evidence="7" type="ORF">A9A72_122656</name>
</gene>
<dbReference type="Gene3D" id="3.30.70.270">
    <property type="match status" value="1"/>
</dbReference>
<comment type="catalytic activity">
    <reaction evidence="4">
        <text>2 GTP = 3',3'-c-di-GMP + 2 diphosphate</text>
        <dbReference type="Rhea" id="RHEA:24898"/>
        <dbReference type="ChEBI" id="CHEBI:33019"/>
        <dbReference type="ChEBI" id="CHEBI:37565"/>
        <dbReference type="ChEBI" id="CHEBI:58805"/>
        <dbReference type="EC" id="2.7.7.65"/>
    </reaction>
</comment>
<comment type="subcellular location">
    <subcellularLocation>
        <location evidence="2">Cell inner membrane</location>
    </subcellularLocation>
</comment>
<comment type="cofactor">
    <cofactor evidence="1">
        <name>Mg(2+)</name>
        <dbReference type="ChEBI" id="CHEBI:18420"/>
    </cofactor>
</comment>
<evidence type="ECO:0000256" key="1">
    <source>
        <dbReference type="ARBA" id="ARBA00001946"/>
    </source>
</evidence>
<evidence type="ECO:0000256" key="4">
    <source>
        <dbReference type="ARBA" id="ARBA00034247"/>
    </source>
</evidence>
<dbReference type="NCBIfam" id="TIGR00254">
    <property type="entry name" value="GGDEF"/>
    <property type="match status" value="1"/>
</dbReference>
<organism evidence="7 8">
    <name type="scientific">Stutzerimonas stutzeri</name>
    <name type="common">Pseudomonas stutzeri</name>
    <dbReference type="NCBI Taxonomy" id="316"/>
    <lineage>
        <taxon>Bacteria</taxon>
        <taxon>Pseudomonadati</taxon>
        <taxon>Pseudomonadota</taxon>
        <taxon>Gammaproteobacteria</taxon>
        <taxon>Pseudomonadales</taxon>
        <taxon>Pseudomonadaceae</taxon>
        <taxon>Stutzerimonas</taxon>
    </lineage>
</organism>
<dbReference type="InterPro" id="IPR050469">
    <property type="entry name" value="Diguanylate_Cyclase"/>
</dbReference>
<dbReference type="AlphaFoldDB" id="A0A5S5BHI5"/>
<dbReference type="SUPFAM" id="SSF55073">
    <property type="entry name" value="Nucleotide cyclase"/>
    <property type="match status" value="1"/>
</dbReference>